<feature type="transmembrane region" description="Helical" evidence="8">
    <location>
        <begin position="390"/>
        <end position="423"/>
    </location>
</feature>
<evidence type="ECO:0000313" key="9">
    <source>
        <dbReference type="EMBL" id="RDY24217.1"/>
    </source>
</evidence>
<protein>
    <submittedName>
        <fullName evidence="9">Sodium:alanine symporter family protein</fullName>
    </submittedName>
</protein>
<dbReference type="GO" id="GO:0005283">
    <property type="term" value="F:amino acid:sodium symporter activity"/>
    <property type="evidence" value="ECO:0007669"/>
    <property type="project" value="InterPro"/>
</dbReference>
<sequence length="457" mass="48960">MFNLLKQITDWLWLYPMLVILVGGGILMSFTLRFFQVTKFPFIIGETFGKIFKKSDGSGTITPFQAATSALASTIGAANIVGVPLAIATGGPGAIFWMWLIAIFGCALKYSEIILGIKYRVKNEEGEYVGGPMYYLKNGAKLPFIGSLFAFFLMIEIAPSIATQSASIVQTAQTININPVVTGVTVIIIVGLVVYGGIKRIAKVTEKLVPLMAIAYFLIAAITIGANWSNIPNTFKLIFEGAFNSTAAVGGFAGSVVAATIKAGASRGAYSNEAGMGTSTIAHSAAVTDYPARQGLWGIFEIIVDTLGICTVTAFLVLTTGVWSSVGADKAAAMPSIAIQSVLGNKFGGGFLTICMMMFVLSTLIVVIFYGEKQAEYLFGLKASKVARFVYLGFIMVGALCNLGNIVVLLDFTLAGVIGTNMIGVVKLRKEVKKESDRFFRSIEFKNQRINENDKII</sequence>
<dbReference type="RefSeq" id="WP_095406180.1">
    <property type="nucleotide sequence ID" value="NZ_NOJZ02000004.1"/>
</dbReference>
<feature type="transmembrane region" description="Helical" evidence="8">
    <location>
        <begin position="142"/>
        <end position="163"/>
    </location>
</feature>
<dbReference type="Gene3D" id="1.20.1740.10">
    <property type="entry name" value="Amino acid/polyamine transporter I"/>
    <property type="match status" value="1"/>
</dbReference>
<evidence type="ECO:0000256" key="5">
    <source>
        <dbReference type="ARBA" id="ARBA00022692"/>
    </source>
</evidence>
<dbReference type="EMBL" id="NOJZ02000004">
    <property type="protein sequence ID" value="RDY24217.1"/>
    <property type="molecule type" value="Genomic_DNA"/>
</dbReference>
<feature type="transmembrane region" description="Helical" evidence="8">
    <location>
        <begin position="302"/>
        <end position="326"/>
    </location>
</feature>
<keyword evidence="7 8" id="KW-0472">Membrane</keyword>
<evidence type="ECO:0000256" key="6">
    <source>
        <dbReference type="ARBA" id="ARBA00022989"/>
    </source>
</evidence>
<feature type="transmembrane region" description="Helical" evidence="8">
    <location>
        <begin position="208"/>
        <end position="228"/>
    </location>
</feature>
<feature type="transmembrane region" description="Helical" evidence="8">
    <location>
        <begin position="175"/>
        <end position="196"/>
    </location>
</feature>
<accession>A0A371IUR0</accession>
<comment type="subcellular location">
    <subcellularLocation>
        <location evidence="1 8">Cell membrane</location>
        <topology evidence="1 8">Multi-pass membrane protein</topology>
    </subcellularLocation>
</comment>
<dbReference type="Proteomes" id="UP000243494">
    <property type="component" value="Unassembled WGS sequence"/>
</dbReference>
<keyword evidence="8" id="KW-0769">Symport</keyword>
<dbReference type="OrthoDB" id="9804874at2"/>
<dbReference type="NCBIfam" id="TIGR00835">
    <property type="entry name" value="agcS"/>
    <property type="match status" value="1"/>
</dbReference>
<reference evidence="9 10" key="1">
    <citation type="journal article" date="2017" name="Genome Announc.">
        <title>Draft Genome Sequence of Romboutsia maritimum sp. nov. Strain CCRI-22766(T), Isolated from Coastal Estuarine Mud.</title>
        <authorList>
            <person name="Maheux A.F."/>
            <person name="Boudreau D.K."/>
            <person name="Berube E."/>
            <person name="Boissinot M."/>
            <person name="Raymond F."/>
            <person name="Brodeur S."/>
            <person name="Corbeil J."/>
            <person name="Brightwell G."/>
            <person name="Broda D."/>
            <person name="Omar R.F."/>
            <person name="Bergeron M.G."/>
        </authorList>
    </citation>
    <scope>NUCLEOTIDE SEQUENCE [LARGE SCALE GENOMIC DNA]</scope>
    <source>
        <strain evidence="9 10">CCRI-22766</strain>
    </source>
</reference>
<proteinExistence type="inferred from homology"/>
<evidence type="ECO:0000256" key="7">
    <source>
        <dbReference type="ARBA" id="ARBA00023136"/>
    </source>
</evidence>
<organism evidence="9 10">
    <name type="scientific">Romboutsia maritimum</name>
    <dbReference type="NCBI Taxonomy" id="2020948"/>
    <lineage>
        <taxon>Bacteria</taxon>
        <taxon>Bacillati</taxon>
        <taxon>Bacillota</taxon>
        <taxon>Clostridia</taxon>
        <taxon>Peptostreptococcales</taxon>
        <taxon>Peptostreptococcaceae</taxon>
        <taxon>Romboutsia</taxon>
    </lineage>
</organism>
<dbReference type="Pfam" id="PF01235">
    <property type="entry name" value="Na_Ala_symp"/>
    <property type="match status" value="1"/>
</dbReference>
<dbReference type="AlphaFoldDB" id="A0A371IUR0"/>
<keyword evidence="3 8" id="KW-0813">Transport</keyword>
<comment type="similarity">
    <text evidence="2 8">Belongs to the alanine or glycine:cation symporter (AGCS) (TC 2.A.25) family.</text>
</comment>
<dbReference type="PANTHER" id="PTHR30330:SF3">
    <property type="entry name" value="TRANSCRIPTIONAL REGULATOR, LRP FAMILY"/>
    <property type="match status" value="1"/>
</dbReference>
<evidence type="ECO:0000256" key="8">
    <source>
        <dbReference type="RuleBase" id="RU363064"/>
    </source>
</evidence>
<keyword evidence="4 8" id="KW-1003">Cell membrane</keyword>
<evidence type="ECO:0000256" key="1">
    <source>
        <dbReference type="ARBA" id="ARBA00004651"/>
    </source>
</evidence>
<feature type="transmembrane region" description="Helical" evidence="8">
    <location>
        <begin position="347"/>
        <end position="370"/>
    </location>
</feature>
<keyword evidence="5 8" id="KW-0812">Transmembrane</keyword>
<comment type="caution">
    <text evidence="9">The sequence shown here is derived from an EMBL/GenBank/DDBJ whole genome shotgun (WGS) entry which is preliminary data.</text>
</comment>
<dbReference type="PANTHER" id="PTHR30330">
    <property type="entry name" value="AGSS FAMILY TRANSPORTER, SODIUM-ALANINE"/>
    <property type="match status" value="1"/>
</dbReference>
<feature type="transmembrane region" description="Helical" evidence="8">
    <location>
        <begin position="94"/>
        <end position="111"/>
    </location>
</feature>
<keyword evidence="10" id="KW-1185">Reference proteome</keyword>
<gene>
    <name evidence="9" type="ORF">CHF27_003825</name>
</gene>
<feature type="transmembrane region" description="Helical" evidence="8">
    <location>
        <begin position="70"/>
        <end position="88"/>
    </location>
</feature>
<keyword evidence="6 8" id="KW-1133">Transmembrane helix</keyword>
<evidence type="ECO:0000256" key="4">
    <source>
        <dbReference type="ARBA" id="ARBA00022475"/>
    </source>
</evidence>
<feature type="transmembrane region" description="Helical" evidence="8">
    <location>
        <begin position="12"/>
        <end position="35"/>
    </location>
</feature>
<dbReference type="PRINTS" id="PR00175">
    <property type="entry name" value="NAALASMPORT"/>
</dbReference>
<evidence type="ECO:0000313" key="10">
    <source>
        <dbReference type="Proteomes" id="UP000243494"/>
    </source>
</evidence>
<name>A0A371IUR0_9FIRM</name>
<dbReference type="GO" id="GO:0005886">
    <property type="term" value="C:plasma membrane"/>
    <property type="evidence" value="ECO:0007669"/>
    <property type="project" value="UniProtKB-SubCell"/>
</dbReference>
<evidence type="ECO:0000256" key="3">
    <source>
        <dbReference type="ARBA" id="ARBA00022448"/>
    </source>
</evidence>
<dbReference type="PROSITE" id="PS00873">
    <property type="entry name" value="NA_ALANINE_SYMP"/>
    <property type="match status" value="1"/>
</dbReference>
<evidence type="ECO:0000256" key="2">
    <source>
        <dbReference type="ARBA" id="ARBA00009261"/>
    </source>
</evidence>
<dbReference type="InterPro" id="IPR001463">
    <property type="entry name" value="Na/Ala_symport"/>
</dbReference>